<feature type="domain" description="Polysaccharide chain length determinant N-terminal" evidence="8">
    <location>
        <begin position="4"/>
        <end position="89"/>
    </location>
</feature>
<dbReference type="NCBIfam" id="TIGR03017">
    <property type="entry name" value="EpsF"/>
    <property type="match status" value="1"/>
</dbReference>
<dbReference type="Pfam" id="PF02706">
    <property type="entry name" value="Wzz"/>
    <property type="match status" value="1"/>
</dbReference>
<evidence type="ECO:0000256" key="5">
    <source>
        <dbReference type="ARBA" id="ARBA00023136"/>
    </source>
</evidence>
<protein>
    <submittedName>
        <fullName evidence="10">Chain length determinant protein EpsF</fullName>
    </submittedName>
</protein>
<keyword evidence="5 7" id="KW-0472">Membrane</keyword>
<evidence type="ECO:0000256" key="6">
    <source>
        <dbReference type="SAM" id="Coils"/>
    </source>
</evidence>
<name>A0ABT9JUG2_9PROT</name>
<keyword evidence="2" id="KW-1003">Cell membrane</keyword>
<evidence type="ECO:0000313" key="11">
    <source>
        <dbReference type="Proteomes" id="UP001225906"/>
    </source>
</evidence>
<comment type="subcellular location">
    <subcellularLocation>
        <location evidence="1">Cell membrane</location>
        <topology evidence="1">Multi-pass membrane protein</topology>
    </subcellularLocation>
</comment>
<gene>
    <name evidence="10" type="primary">epsF</name>
    <name evidence="10" type="ORF">Q9291_07930</name>
</gene>
<dbReference type="InterPro" id="IPR003856">
    <property type="entry name" value="LPS_length_determ_N"/>
</dbReference>
<evidence type="ECO:0000256" key="1">
    <source>
        <dbReference type="ARBA" id="ARBA00004651"/>
    </source>
</evidence>
<feature type="transmembrane region" description="Helical" evidence="7">
    <location>
        <begin position="16"/>
        <end position="35"/>
    </location>
</feature>
<organism evidence="10 11">
    <name type="scientific">Methylophilus aquaticus</name>
    <dbReference type="NCBI Taxonomy" id="1971610"/>
    <lineage>
        <taxon>Bacteria</taxon>
        <taxon>Pseudomonadati</taxon>
        <taxon>Pseudomonadota</taxon>
        <taxon>Betaproteobacteria</taxon>
        <taxon>Nitrosomonadales</taxon>
        <taxon>Methylophilaceae</taxon>
        <taxon>Methylophilus</taxon>
    </lineage>
</organism>
<evidence type="ECO:0000256" key="3">
    <source>
        <dbReference type="ARBA" id="ARBA00022692"/>
    </source>
</evidence>
<proteinExistence type="predicted"/>
<dbReference type="InterPro" id="IPR032807">
    <property type="entry name" value="GNVR"/>
</dbReference>
<dbReference type="PANTHER" id="PTHR32309">
    <property type="entry name" value="TYROSINE-PROTEIN KINASE"/>
    <property type="match status" value="1"/>
</dbReference>
<keyword evidence="4 7" id="KW-1133">Transmembrane helix</keyword>
<keyword evidence="3 7" id="KW-0812">Transmembrane</keyword>
<evidence type="ECO:0000256" key="2">
    <source>
        <dbReference type="ARBA" id="ARBA00022475"/>
    </source>
</evidence>
<evidence type="ECO:0000313" key="10">
    <source>
        <dbReference type="EMBL" id="MDP8567776.1"/>
    </source>
</evidence>
<evidence type="ECO:0000256" key="4">
    <source>
        <dbReference type="ARBA" id="ARBA00022989"/>
    </source>
</evidence>
<evidence type="ECO:0000259" key="9">
    <source>
        <dbReference type="Pfam" id="PF13807"/>
    </source>
</evidence>
<comment type="caution">
    <text evidence="10">The sequence shown here is derived from an EMBL/GenBank/DDBJ whole genome shotgun (WGS) entry which is preliminary data.</text>
</comment>
<accession>A0ABT9JUG2</accession>
<dbReference type="EMBL" id="JAVCAP010000014">
    <property type="protein sequence ID" value="MDP8567776.1"/>
    <property type="molecule type" value="Genomic_DNA"/>
</dbReference>
<dbReference type="RefSeq" id="WP_306389487.1">
    <property type="nucleotide sequence ID" value="NZ_JAVCAP010000014.1"/>
</dbReference>
<dbReference type="Pfam" id="PF13807">
    <property type="entry name" value="GNVR"/>
    <property type="match status" value="1"/>
</dbReference>
<evidence type="ECO:0000256" key="7">
    <source>
        <dbReference type="SAM" id="Phobius"/>
    </source>
</evidence>
<feature type="domain" description="Tyrosine-protein kinase G-rich" evidence="9">
    <location>
        <begin position="347"/>
        <end position="419"/>
    </location>
</feature>
<dbReference type="InterPro" id="IPR017468">
    <property type="entry name" value="Chain_len_reg_EpsF"/>
</dbReference>
<dbReference type="InterPro" id="IPR050445">
    <property type="entry name" value="Bact_polysacc_biosynth/exp"/>
</dbReference>
<dbReference type="Proteomes" id="UP001225906">
    <property type="component" value="Unassembled WGS sequence"/>
</dbReference>
<reference evidence="11" key="1">
    <citation type="journal article" date="2019" name="Int. J. Syst. Evol. Microbiol.">
        <title>The Global Catalogue of Microorganisms (GCM) 10K type strain sequencing project: providing services to taxonomists for standard genome sequencing and annotation.</title>
        <authorList>
            <consortium name="The Broad Institute Genomics Platform"/>
            <consortium name="The Broad Institute Genome Sequencing Center for Infectious Disease"/>
            <person name="Wu L."/>
            <person name="Ma J."/>
        </authorList>
    </citation>
    <scope>NUCLEOTIDE SEQUENCE [LARGE SCALE GENOMIC DNA]</scope>
    <source>
        <strain evidence="11">VKM B-3159</strain>
    </source>
</reference>
<feature type="transmembrane region" description="Helical" evidence="7">
    <location>
        <begin position="397"/>
        <end position="419"/>
    </location>
</feature>
<feature type="coiled-coil region" evidence="6">
    <location>
        <begin position="173"/>
        <end position="223"/>
    </location>
</feature>
<dbReference type="PANTHER" id="PTHR32309:SF13">
    <property type="entry name" value="FERRIC ENTEROBACTIN TRANSPORT PROTEIN FEPE"/>
    <property type="match status" value="1"/>
</dbReference>
<keyword evidence="6" id="KW-0175">Coiled coil</keyword>
<sequence>MNFSQFLLIIKARYKIILWTFFLVVGVTLALSLILPKSYTATTSLIVNYKGVDPVTGMAMPAQLMPGYMATQVDIISSHAVAVKVVKNLGLTNSPVIQQQYRDESNDLVKIDDWLADLLIKKLDVKPSRESSMLDISYSGADPQFSATIANAFAEAYMEASLYLKVEPSRKAAQYLLSQAKEYREKLETAQVKLSQYQQETGLTSVMENLDVENAKLNQLANQLIMVQAQALDSSARQRNANSAGDASPDIASNPVIQNLKVAITQASSKLAELGNRFGRNHPQYQSAQAELDKLKTQLTIEVTRIGSSVGGSARIYQQNEGMLKAALAAQKQKVLELNRTRDQMSVLQRDVETAQAAYNSVSQRLNQTSIEGKANESDISILNQAIPPSKHSSPKLLLNVILAIFLGGLLGISFALLAEMQNRKVRSMEDIFEMVEIPVLTVIGQHASLKKIKNMPLLQFTSKES</sequence>
<keyword evidence="11" id="KW-1185">Reference proteome</keyword>
<evidence type="ECO:0000259" key="8">
    <source>
        <dbReference type="Pfam" id="PF02706"/>
    </source>
</evidence>